<feature type="chain" id="PRO_5021212843" evidence="1">
    <location>
        <begin position="25"/>
        <end position="157"/>
    </location>
</feature>
<dbReference type="RefSeq" id="WP_140781529.1">
    <property type="nucleotide sequence ID" value="NZ_VFSS01000011.1"/>
</dbReference>
<dbReference type="EMBL" id="VFSS01000011">
    <property type="protein sequence ID" value="TPE56928.1"/>
    <property type="molecule type" value="Genomic_DNA"/>
</dbReference>
<organism evidence="2 3">
    <name type="scientific">[Mycoplasma] falconis</name>
    <dbReference type="NCBI Taxonomy" id="92403"/>
    <lineage>
        <taxon>Bacteria</taxon>
        <taxon>Bacillati</taxon>
        <taxon>Mycoplasmatota</taxon>
        <taxon>Mycoplasmoidales</taxon>
        <taxon>Metamycoplasmataceae</taxon>
        <taxon>Metamycoplasma</taxon>
    </lineage>
</organism>
<keyword evidence="2" id="KW-0449">Lipoprotein</keyword>
<evidence type="ECO:0000256" key="1">
    <source>
        <dbReference type="SAM" id="SignalP"/>
    </source>
</evidence>
<gene>
    <name evidence="2" type="ORF">FJO69_02690</name>
</gene>
<reference evidence="2 3" key="1">
    <citation type="submission" date="2019-06" db="EMBL/GenBank/DDBJ databases">
        <title>Mycoplasma falconis type strain whole genome sequence.</title>
        <authorList>
            <person name="Spergser J."/>
        </authorList>
    </citation>
    <scope>NUCLEOTIDE SEQUENCE [LARGE SCALE GENOMIC DNA]</scope>
    <source>
        <strain evidence="2 3">ATCC 51372</strain>
    </source>
</reference>
<sequence length="157" mass="18157">MKKWLKNTISITTPIALLTLPLVAASCDWSVSPNSKPQKLQASQLSAIRNDIVFDLKPNKGYNEAIQVLNKLKSKYNAYSYNFADKQVEYNSSRIAQDKEFQDYFKLSLPSIPNSHFIWYVFNVDEETQQVSFDYRIYCNDFGNETGDSYVEVTLER</sequence>
<keyword evidence="3" id="KW-1185">Reference proteome</keyword>
<evidence type="ECO:0000313" key="2">
    <source>
        <dbReference type="EMBL" id="TPE56928.1"/>
    </source>
</evidence>
<protein>
    <submittedName>
        <fullName evidence="2">Variable surface lipoprotein</fullName>
    </submittedName>
</protein>
<keyword evidence="1" id="KW-0732">Signal</keyword>
<accession>A0A501X8P5</accession>
<dbReference type="AlphaFoldDB" id="A0A501X8P5"/>
<name>A0A501X8P5_9BACT</name>
<proteinExistence type="predicted"/>
<evidence type="ECO:0000313" key="3">
    <source>
        <dbReference type="Proteomes" id="UP000319776"/>
    </source>
</evidence>
<comment type="caution">
    <text evidence="2">The sequence shown here is derived from an EMBL/GenBank/DDBJ whole genome shotgun (WGS) entry which is preliminary data.</text>
</comment>
<dbReference type="Proteomes" id="UP000319776">
    <property type="component" value="Unassembled WGS sequence"/>
</dbReference>
<feature type="signal peptide" evidence="1">
    <location>
        <begin position="1"/>
        <end position="24"/>
    </location>
</feature>
<dbReference type="PROSITE" id="PS51257">
    <property type="entry name" value="PROKAR_LIPOPROTEIN"/>
    <property type="match status" value="1"/>
</dbReference>